<evidence type="ECO:0000313" key="3">
    <source>
        <dbReference type="Proteomes" id="UP000236497"/>
    </source>
</evidence>
<dbReference type="GO" id="GO:0046052">
    <property type="term" value="P:UTP catabolic process"/>
    <property type="evidence" value="ECO:0007669"/>
    <property type="project" value="TreeGrafter"/>
</dbReference>
<dbReference type="InterPro" id="IPR004518">
    <property type="entry name" value="MazG-like_dom"/>
</dbReference>
<dbReference type="InterPro" id="IPR048015">
    <property type="entry name" value="NTP-PPase_MazG-like_N"/>
</dbReference>
<dbReference type="GO" id="GO:0046076">
    <property type="term" value="P:dTTP catabolic process"/>
    <property type="evidence" value="ECO:0007669"/>
    <property type="project" value="TreeGrafter"/>
</dbReference>
<dbReference type="FunFam" id="1.10.287.1080:FF:000001">
    <property type="entry name" value="Nucleoside triphosphate pyrophosphohydrolase"/>
    <property type="match status" value="1"/>
</dbReference>
<dbReference type="GO" id="GO:0047429">
    <property type="term" value="F:nucleoside triphosphate diphosphatase activity"/>
    <property type="evidence" value="ECO:0007669"/>
    <property type="project" value="TreeGrafter"/>
</dbReference>
<dbReference type="NCBIfam" id="TIGR00444">
    <property type="entry name" value="mazG"/>
    <property type="match status" value="1"/>
</dbReference>
<dbReference type="RefSeq" id="WP_103203445.1">
    <property type="nucleotide sequence ID" value="NZ_CVTD020000024.1"/>
</dbReference>
<dbReference type="GO" id="GO:0006203">
    <property type="term" value="P:dGTP catabolic process"/>
    <property type="evidence" value="ECO:0007669"/>
    <property type="project" value="TreeGrafter"/>
</dbReference>
<dbReference type="InterPro" id="IPR011551">
    <property type="entry name" value="NTP_PyrPHydrolase_MazG"/>
</dbReference>
<reference evidence="2 3" key="1">
    <citation type="submission" date="2015-06" db="EMBL/GenBank/DDBJ databases">
        <authorList>
            <person name="Wibberg Daniel"/>
        </authorList>
    </citation>
    <scope>NUCLEOTIDE SEQUENCE [LARGE SCALE GENOMIC DNA]</scope>
    <source>
        <strain evidence="2 3">T3/55T</strain>
    </source>
</reference>
<dbReference type="GO" id="GO:0046061">
    <property type="term" value="P:dATP catabolic process"/>
    <property type="evidence" value="ECO:0007669"/>
    <property type="project" value="TreeGrafter"/>
</dbReference>
<dbReference type="PANTHER" id="PTHR30522:SF0">
    <property type="entry name" value="NUCLEOSIDE TRIPHOSPHATE PYROPHOSPHOHYDROLASE"/>
    <property type="match status" value="1"/>
</dbReference>
<keyword evidence="3" id="KW-1185">Reference proteome</keyword>
<organism evidence="2 3">
    <name type="scientific">Herbinix hemicellulosilytica</name>
    <dbReference type="NCBI Taxonomy" id="1564487"/>
    <lineage>
        <taxon>Bacteria</taxon>
        <taxon>Bacillati</taxon>
        <taxon>Bacillota</taxon>
        <taxon>Clostridia</taxon>
        <taxon>Lachnospirales</taxon>
        <taxon>Lachnospiraceae</taxon>
        <taxon>Herbinix</taxon>
    </lineage>
</organism>
<dbReference type="NCBIfam" id="NF007113">
    <property type="entry name" value="PRK09562.1"/>
    <property type="match status" value="1"/>
</dbReference>
<gene>
    <name evidence="2" type="ORF">HHT355_2160</name>
</gene>
<evidence type="ECO:0000313" key="2">
    <source>
        <dbReference type="EMBL" id="CRZ35357.1"/>
    </source>
</evidence>
<dbReference type="Pfam" id="PF03819">
    <property type="entry name" value="MazG"/>
    <property type="match status" value="1"/>
</dbReference>
<evidence type="ECO:0000259" key="1">
    <source>
        <dbReference type="Pfam" id="PF03819"/>
    </source>
</evidence>
<dbReference type="GO" id="GO:0006950">
    <property type="term" value="P:response to stress"/>
    <property type="evidence" value="ECO:0007669"/>
    <property type="project" value="UniProtKB-ARBA"/>
</dbReference>
<dbReference type="EMBL" id="CVTD020000024">
    <property type="protein sequence ID" value="CRZ35357.1"/>
    <property type="molecule type" value="Genomic_DNA"/>
</dbReference>
<dbReference type="AlphaFoldDB" id="A0A0H5SIM5"/>
<name>A0A0H5SIM5_HERHM</name>
<proteinExistence type="predicted"/>
<dbReference type="GO" id="GO:0046047">
    <property type="term" value="P:TTP catabolic process"/>
    <property type="evidence" value="ECO:0007669"/>
    <property type="project" value="TreeGrafter"/>
</dbReference>
<dbReference type="Gene3D" id="1.10.287.1080">
    <property type="entry name" value="MazG-like"/>
    <property type="match status" value="2"/>
</dbReference>
<dbReference type="CDD" id="cd11528">
    <property type="entry name" value="NTP-PPase_MazG_Nterm"/>
    <property type="match status" value="1"/>
</dbReference>
<dbReference type="Proteomes" id="UP000236497">
    <property type="component" value="Unassembled WGS sequence"/>
</dbReference>
<feature type="domain" description="NTP pyrophosphohydrolase MazG-like" evidence="1">
    <location>
        <begin position="29"/>
        <end position="102"/>
    </location>
</feature>
<protein>
    <recommendedName>
        <fullName evidence="1">NTP pyrophosphohydrolase MazG-like domain-containing protein</fullName>
    </recommendedName>
</protein>
<dbReference type="PANTHER" id="PTHR30522">
    <property type="entry name" value="NUCLEOSIDE TRIPHOSPHATE PYROPHOSPHOHYDROLASE"/>
    <property type="match status" value="1"/>
</dbReference>
<dbReference type="OrthoDB" id="9808939at2"/>
<sequence length="235" mass="26918">MKKAYSFEDFMDIIRKLRSKDGCPWDREQTHESLKQCLIEECYEAIEAIDNKDYKNLCEELGDILLQVAMHSVIAEEEGVFTVNDVISDESDKMIRRHPHVFGEGSANTSEEVLKNWENIKDKEKKDINLKEELLSIPRAFPANIRAEKVLKKAVKHGLNPGNVSDIIDDITSSLSELKKDYELGEKSRIFDEYGSVLLKMIKLSLVLQINAENSLTNATNKFINRHIDNVYLNG</sequence>
<accession>A0A0H5SIM5</accession>
<dbReference type="SUPFAM" id="SSF101386">
    <property type="entry name" value="all-alpha NTP pyrophosphatases"/>
    <property type="match status" value="2"/>
</dbReference>
<dbReference type="GO" id="GO:0046081">
    <property type="term" value="P:dUTP catabolic process"/>
    <property type="evidence" value="ECO:0007669"/>
    <property type="project" value="TreeGrafter"/>
</dbReference>